<dbReference type="InterPro" id="IPR008927">
    <property type="entry name" value="6-PGluconate_DH-like_C_sf"/>
</dbReference>
<comment type="similarity">
    <text evidence="1 4">Belongs to the UDP-glucose/GDP-mannose dehydrogenase family.</text>
</comment>
<dbReference type="GO" id="GO:0000271">
    <property type="term" value="P:polysaccharide biosynthetic process"/>
    <property type="evidence" value="ECO:0007669"/>
    <property type="project" value="InterPro"/>
</dbReference>
<keyword evidence="7" id="KW-1185">Reference proteome</keyword>
<evidence type="ECO:0000256" key="2">
    <source>
        <dbReference type="ARBA" id="ARBA00023002"/>
    </source>
</evidence>
<dbReference type="GO" id="GO:0051287">
    <property type="term" value="F:NAD binding"/>
    <property type="evidence" value="ECO:0007669"/>
    <property type="project" value="InterPro"/>
</dbReference>
<dbReference type="STRING" id="563176.SAMN04488090_1961"/>
<dbReference type="GO" id="GO:0016628">
    <property type="term" value="F:oxidoreductase activity, acting on the CH-CH group of donors, NAD or NADP as acceptor"/>
    <property type="evidence" value="ECO:0007669"/>
    <property type="project" value="InterPro"/>
</dbReference>
<protein>
    <submittedName>
        <fullName evidence="6">UDP-N-acetyl-D-galactosamine dehydrogenase</fullName>
    </submittedName>
</protein>
<dbReference type="Pfam" id="PF03721">
    <property type="entry name" value="UDPG_MGDP_dh_N"/>
    <property type="match status" value="1"/>
</dbReference>
<evidence type="ECO:0000256" key="1">
    <source>
        <dbReference type="ARBA" id="ARBA00006601"/>
    </source>
</evidence>
<dbReference type="PIRSF" id="PIRSF500136">
    <property type="entry name" value="UDP_ManNAc_DH"/>
    <property type="match status" value="1"/>
</dbReference>
<keyword evidence="3" id="KW-0520">NAD</keyword>
<keyword evidence="2" id="KW-0560">Oxidoreductase</keyword>
<dbReference type="SMART" id="SM00984">
    <property type="entry name" value="UDPG_MGDP_dh_C"/>
    <property type="match status" value="1"/>
</dbReference>
<dbReference type="InterPro" id="IPR036291">
    <property type="entry name" value="NAD(P)-bd_dom_sf"/>
</dbReference>
<dbReference type="EMBL" id="FNGS01000003">
    <property type="protein sequence ID" value="SDL84441.1"/>
    <property type="molecule type" value="Genomic_DNA"/>
</dbReference>
<dbReference type="SUPFAM" id="SSF48179">
    <property type="entry name" value="6-phosphogluconate dehydrogenase C-terminal domain-like"/>
    <property type="match status" value="1"/>
</dbReference>
<dbReference type="InterPro" id="IPR017476">
    <property type="entry name" value="UDP-Glc/GDP-Man"/>
</dbReference>
<organism evidence="6 7">
    <name type="scientific">Siphonobacter aquaeclarae</name>
    <dbReference type="NCBI Taxonomy" id="563176"/>
    <lineage>
        <taxon>Bacteria</taxon>
        <taxon>Pseudomonadati</taxon>
        <taxon>Bacteroidota</taxon>
        <taxon>Cytophagia</taxon>
        <taxon>Cytophagales</taxon>
        <taxon>Cytophagaceae</taxon>
        <taxon>Siphonobacter</taxon>
    </lineage>
</organism>
<evidence type="ECO:0000256" key="3">
    <source>
        <dbReference type="ARBA" id="ARBA00023027"/>
    </source>
</evidence>
<dbReference type="SUPFAM" id="SSF52413">
    <property type="entry name" value="UDP-glucose/GDP-mannose dehydrogenase C-terminal domain"/>
    <property type="match status" value="1"/>
</dbReference>
<dbReference type="OrthoDB" id="9803238at2"/>
<dbReference type="InterPro" id="IPR036220">
    <property type="entry name" value="UDP-Glc/GDP-Man_DH_C_sf"/>
</dbReference>
<dbReference type="InterPro" id="IPR014027">
    <property type="entry name" value="UDP-Glc/GDP-Man_DH_C"/>
</dbReference>
<evidence type="ECO:0000313" key="6">
    <source>
        <dbReference type="EMBL" id="SDL84441.1"/>
    </source>
</evidence>
<reference evidence="6 7" key="1">
    <citation type="submission" date="2016-10" db="EMBL/GenBank/DDBJ databases">
        <authorList>
            <person name="de Groot N.N."/>
        </authorList>
    </citation>
    <scope>NUCLEOTIDE SEQUENCE [LARGE SCALE GENOMIC DNA]</scope>
    <source>
        <strain evidence="6 7">DSM 21668</strain>
    </source>
</reference>
<dbReference type="InterPro" id="IPR014026">
    <property type="entry name" value="UDP-Glc/GDP-Man_DH_dimer"/>
</dbReference>
<dbReference type="PANTHER" id="PTHR43491">
    <property type="entry name" value="UDP-N-ACETYL-D-MANNOSAMINE DEHYDROGENASE"/>
    <property type="match status" value="1"/>
</dbReference>
<dbReference type="SUPFAM" id="SSF51735">
    <property type="entry name" value="NAD(P)-binding Rossmann-fold domains"/>
    <property type="match status" value="1"/>
</dbReference>
<sequence>MNLILPSEDNSLIPNDRSPISIAVVGLGYVGLPLAVEFGRKYPTVGFDINTQRINELSQKIDITGELISDEFSLSPQLTFSDSADAISGANVFVVAVPTPVDAFKKPDLKPLLHASRLIGTRLKKGDVVIFESTVYPGCTEEECVPVLEKESGLVYNEDFFCGYSPERINPGDRSRRLTTIRKVTSGSTPAVAGFVDTLYASIIAAGTFPVSSIRVAEASKVLENAQRDVNISFINEMALLFDRLGLDTNEVLDAAATKWNFLPFRPGLVGGHCISVDPYYLLFKAESVGYAPQVLLSGRRINDQMGIFVANKVIKLMIRKGHRIDGSRILVLGVTYKENCPDIRNSKVIDVVRELTEFGAAVDTWDPFADKEEVFSRWNRPVVAPSGFYDAIILTVAHSCFLDLAWLVHRHETTAIYDVKGVLPRDLIDGRL</sequence>
<dbReference type="InterPro" id="IPR001732">
    <property type="entry name" value="UDP-Glc/GDP-Man_DH_N"/>
</dbReference>
<dbReference type="RefSeq" id="WP_093201031.1">
    <property type="nucleotide sequence ID" value="NZ_FNGS01000003.1"/>
</dbReference>
<accession>A0A1G9NDN3</accession>
<dbReference type="Proteomes" id="UP000198901">
    <property type="component" value="Unassembled WGS sequence"/>
</dbReference>
<feature type="domain" description="UDP-glucose/GDP-mannose dehydrogenase C-terminal" evidence="5">
    <location>
        <begin position="331"/>
        <end position="426"/>
    </location>
</feature>
<dbReference type="AlphaFoldDB" id="A0A1G9NDN3"/>
<dbReference type="NCBIfam" id="TIGR03026">
    <property type="entry name" value="NDP-sugDHase"/>
    <property type="match status" value="1"/>
</dbReference>
<dbReference type="GO" id="GO:0016616">
    <property type="term" value="F:oxidoreductase activity, acting on the CH-OH group of donors, NAD or NADP as acceptor"/>
    <property type="evidence" value="ECO:0007669"/>
    <property type="project" value="InterPro"/>
</dbReference>
<dbReference type="Pfam" id="PF03720">
    <property type="entry name" value="UDPG_MGDP_dh_C"/>
    <property type="match status" value="1"/>
</dbReference>
<name>A0A1G9NDN3_9BACT</name>
<proteinExistence type="inferred from homology"/>
<evidence type="ECO:0000259" key="5">
    <source>
        <dbReference type="SMART" id="SM00984"/>
    </source>
</evidence>
<gene>
    <name evidence="6" type="ORF">SAMN04488090_1961</name>
</gene>
<dbReference type="PANTHER" id="PTHR43491:SF2">
    <property type="entry name" value="UDP-N-ACETYL-D-MANNOSAMINE DEHYDROGENASE"/>
    <property type="match status" value="1"/>
</dbReference>
<dbReference type="InterPro" id="IPR028359">
    <property type="entry name" value="UDP_ManNAc/GlcNAc_DH"/>
</dbReference>
<dbReference type="PIRSF" id="PIRSF000124">
    <property type="entry name" value="UDPglc_GDPman_dh"/>
    <property type="match status" value="1"/>
</dbReference>
<dbReference type="Gene3D" id="3.40.50.720">
    <property type="entry name" value="NAD(P)-binding Rossmann-like Domain"/>
    <property type="match status" value="2"/>
</dbReference>
<evidence type="ECO:0000313" key="7">
    <source>
        <dbReference type="Proteomes" id="UP000198901"/>
    </source>
</evidence>
<dbReference type="Pfam" id="PF00984">
    <property type="entry name" value="UDPG_MGDP_dh"/>
    <property type="match status" value="1"/>
</dbReference>
<evidence type="ECO:0000256" key="4">
    <source>
        <dbReference type="PIRNR" id="PIRNR000124"/>
    </source>
</evidence>